<keyword evidence="3" id="KW-0804">Transcription</keyword>
<dbReference type="InParanoid" id="A0A7X0MZ72"/>
<accession>A0A7X0MZ72</accession>
<dbReference type="PANTHER" id="PTHR47894">
    <property type="entry name" value="HTH-TYPE TRANSCRIPTIONAL REGULATOR GADX"/>
    <property type="match status" value="1"/>
</dbReference>
<evidence type="ECO:0000259" key="4">
    <source>
        <dbReference type="PROSITE" id="PS01124"/>
    </source>
</evidence>
<dbReference type="Proteomes" id="UP000528457">
    <property type="component" value="Unassembled WGS sequence"/>
</dbReference>
<name>A0A7X0MZ72_9GAMM</name>
<keyword evidence="6" id="KW-1185">Reference proteome</keyword>
<proteinExistence type="predicted"/>
<dbReference type="AlphaFoldDB" id="A0A7X0MZ72"/>
<dbReference type="PANTHER" id="PTHR47894:SF1">
    <property type="entry name" value="HTH-TYPE TRANSCRIPTIONAL REGULATOR VQSM"/>
    <property type="match status" value="1"/>
</dbReference>
<evidence type="ECO:0000313" key="5">
    <source>
        <dbReference type="EMBL" id="MBB6522827.1"/>
    </source>
</evidence>
<dbReference type="SUPFAM" id="SSF46689">
    <property type="entry name" value="Homeodomain-like"/>
    <property type="match status" value="1"/>
</dbReference>
<gene>
    <name evidence="5" type="ORF">HNR48_003112</name>
</gene>
<keyword evidence="1" id="KW-0805">Transcription regulation</keyword>
<dbReference type="GO" id="GO:0003700">
    <property type="term" value="F:DNA-binding transcription factor activity"/>
    <property type="evidence" value="ECO:0007669"/>
    <property type="project" value="InterPro"/>
</dbReference>
<dbReference type="EMBL" id="JACHHT010000002">
    <property type="protein sequence ID" value="MBB6522827.1"/>
    <property type="molecule type" value="Genomic_DNA"/>
</dbReference>
<dbReference type="Gene3D" id="1.10.10.60">
    <property type="entry name" value="Homeodomain-like"/>
    <property type="match status" value="1"/>
</dbReference>
<dbReference type="Pfam" id="PF12833">
    <property type="entry name" value="HTH_18"/>
    <property type="match status" value="1"/>
</dbReference>
<dbReference type="RefSeq" id="WP_166845142.1">
    <property type="nucleotide sequence ID" value="NZ_JAAONY010000002.1"/>
</dbReference>
<evidence type="ECO:0000256" key="3">
    <source>
        <dbReference type="ARBA" id="ARBA00023163"/>
    </source>
</evidence>
<protein>
    <submittedName>
        <fullName evidence="5">AraC-like DNA-binding protein</fullName>
    </submittedName>
</protein>
<evidence type="ECO:0000256" key="1">
    <source>
        <dbReference type="ARBA" id="ARBA00023015"/>
    </source>
</evidence>
<dbReference type="GO" id="GO:0005829">
    <property type="term" value="C:cytosol"/>
    <property type="evidence" value="ECO:0007669"/>
    <property type="project" value="TreeGrafter"/>
</dbReference>
<dbReference type="InterPro" id="IPR009057">
    <property type="entry name" value="Homeodomain-like_sf"/>
</dbReference>
<dbReference type="Pfam" id="PF12625">
    <property type="entry name" value="Arabinose_bd"/>
    <property type="match status" value="1"/>
</dbReference>
<organism evidence="5 6">
    <name type="scientific">Pseudoteredinibacter isoporae</name>
    <dbReference type="NCBI Taxonomy" id="570281"/>
    <lineage>
        <taxon>Bacteria</taxon>
        <taxon>Pseudomonadati</taxon>
        <taxon>Pseudomonadota</taxon>
        <taxon>Gammaproteobacteria</taxon>
        <taxon>Cellvibrionales</taxon>
        <taxon>Cellvibrionaceae</taxon>
        <taxon>Pseudoteredinibacter</taxon>
    </lineage>
</organism>
<dbReference type="PROSITE" id="PS01124">
    <property type="entry name" value="HTH_ARAC_FAMILY_2"/>
    <property type="match status" value="1"/>
</dbReference>
<feature type="domain" description="HTH araC/xylS-type" evidence="4">
    <location>
        <begin position="261"/>
        <end position="361"/>
    </location>
</feature>
<sequence length="366" mass="40550">MPAPHTTADQNEKQQLLARGDLLVGQRNAFGVHLERQQLEEMGFDGTAEILACGIPPIALEDPDYPIEQEQEQAVLLRLIEANQPNSHISLALEAGANASITLFGLLGLTAMHADSILHAVQTILSFPELTWGQSQIELGRNKHHDYCHFELSAETRLGQRGRQLQEFCLLRDLVSSSTLIQDIAGPDSAPVAVHLPFPAGAEASQLQEHFNGKVLFGQARASLCFEYGYFDRPPLRQNPAIYRAYLKLAQRVAADLRRQSRYGELVKRQLQLQAVIPDRDTLAQALNVSPRTLARKLEAEGISFKQLRQEVQQSRAEQALSKGELSMGALAEQLGFADSAAFSRAFKSWTGVAPSEWRKQILTNL</sequence>
<dbReference type="SMART" id="SM00342">
    <property type="entry name" value="HTH_ARAC"/>
    <property type="match status" value="1"/>
</dbReference>
<evidence type="ECO:0000313" key="6">
    <source>
        <dbReference type="Proteomes" id="UP000528457"/>
    </source>
</evidence>
<dbReference type="InterPro" id="IPR032687">
    <property type="entry name" value="AraC-type_N"/>
</dbReference>
<keyword evidence="2 5" id="KW-0238">DNA-binding</keyword>
<comment type="caution">
    <text evidence="5">The sequence shown here is derived from an EMBL/GenBank/DDBJ whole genome shotgun (WGS) entry which is preliminary data.</text>
</comment>
<dbReference type="InterPro" id="IPR018060">
    <property type="entry name" value="HTH_AraC"/>
</dbReference>
<evidence type="ECO:0000256" key="2">
    <source>
        <dbReference type="ARBA" id="ARBA00023125"/>
    </source>
</evidence>
<reference evidence="5 6" key="1">
    <citation type="submission" date="2020-08" db="EMBL/GenBank/DDBJ databases">
        <title>Genomic Encyclopedia of Type Strains, Phase IV (KMG-IV): sequencing the most valuable type-strain genomes for metagenomic binning, comparative biology and taxonomic classification.</title>
        <authorList>
            <person name="Goeker M."/>
        </authorList>
    </citation>
    <scope>NUCLEOTIDE SEQUENCE [LARGE SCALE GENOMIC DNA]</scope>
    <source>
        <strain evidence="5 6">DSM 22368</strain>
    </source>
</reference>
<dbReference type="GO" id="GO:0000976">
    <property type="term" value="F:transcription cis-regulatory region binding"/>
    <property type="evidence" value="ECO:0007669"/>
    <property type="project" value="TreeGrafter"/>
</dbReference>